<dbReference type="AlphaFoldDB" id="W4UYN0"/>
<gene>
    <name evidence="1" type="ORF">JCM10512_4038</name>
</gene>
<proteinExistence type="predicted"/>
<sequence length="193" mass="21772">MGEINESGGYRLALSPGSIFEFYRNGDPQIVNIKTDYPGGWKVVGVTEADKKTPIDPNTGWLKVDKLMNAAQGKDGSKVPMTLTVALNETGENRVGYIYIQYANTKIYLTVNQSTEDEVSIEVTSNGQVVSELLFTSMDETISQKLNIKWSPKGRDLSVVNSNFGNYKPLWGQAYRYWVKQRYRVVRETTLIR</sequence>
<dbReference type="InterPro" id="IPR013783">
    <property type="entry name" value="Ig-like_fold"/>
</dbReference>
<name>W4UYN0_9BACE</name>
<keyword evidence="2" id="KW-1185">Reference proteome</keyword>
<dbReference type="Gene3D" id="2.60.40.10">
    <property type="entry name" value="Immunoglobulins"/>
    <property type="match status" value="1"/>
</dbReference>
<protein>
    <submittedName>
        <fullName evidence="1">Uncharacterized protein</fullName>
    </submittedName>
</protein>
<evidence type="ECO:0000313" key="1">
    <source>
        <dbReference type="EMBL" id="GAE85589.1"/>
    </source>
</evidence>
<comment type="caution">
    <text evidence="1">The sequence shown here is derived from an EMBL/GenBank/DDBJ whole genome shotgun (WGS) entry which is preliminary data.</text>
</comment>
<organism evidence="1 2">
    <name type="scientific">Bacteroides reticulotermitis JCM 10512</name>
    <dbReference type="NCBI Taxonomy" id="1445607"/>
    <lineage>
        <taxon>Bacteria</taxon>
        <taxon>Pseudomonadati</taxon>
        <taxon>Bacteroidota</taxon>
        <taxon>Bacteroidia</taxon>
        <taxon>Bacteroidales</taxon>
        <taxon>Bacteroidaceae</taxon>
        <taxon>Bacteroides</taxon>
    </lineage>
</organism>
<dbReference type="Proteomes" id="UP000019131">
    <property type="component" value="Unassembled WGS sequence"/>
</dbReference>
<evidence type="ECO:0000313" key="2">
    <source>
        <dbReference type="Proteomes" id="UP000019131"/>
    </source>
</evidence>
<dbReference type="EMBL" id="BAIV01000029">
    <property type="protein sequence ID" value="GAE85589.1"/>
    <property type="molecule type" value="Genomic_DNA"/>
</dbReference>
<reference evidence="1 2" key="1">
    <citation type="journal article" date="2014" name="Genome Announc.">
        <title>Draft Genome Sequence of Bacteroides reticulotermitis Strain JCM 10512T, Isolated from the Gut of a Termite.</title>
        <authorList>
            <person name="Yuki M."/>
            <person name="Oshima K."/>
            <person name="Suda W."/>
            <person name="Sakamoto M."/>
            <person name="Iida T."/>
            <person name="Hattori M."/>
            <person name="Ohkuma M."/>
        </authorList>
    </citation>
    <scope>NUCLEOTIDE SEQUENCE [LARGE SCALE GENOMIC DNA]</scope>
    <source>
        <strain evidence="1 2">JCM 10512</strain>
    </source>
</reference>
<accession>W4UYN0</accession>